<dbReference type="Proteomes" id="UP000000759">
    <property type="component" value="Chromosome 11"/>
</dbReference>
<dbReference type="AlphaFoldDB" id="B5Y3A2"/>
<evidence type="ECO:0000313" key="1">
    <source>
        <dbReference type="EMBL" id="ACI65281.1"/>
    </source>
</evidence>
<protein>
    <submittedName>
        <fullName evidence="1">Uncharacterized protein</fullName>
    </submittedName>
</protein>
<name>B5Y3A2_PHATC</name>
<dbReference type="KEGG" id="pti:PHATR_36648"/>
<accession>B5Y3A2</accession>
<dbReference type="GeneID" id="7204772"/>
<evidence type="ECO:0000313" key="2">
    <source>
        <dbReference type="Proteomes" id="UP000000759"/>
    </source>
</evidence>
<gene>
    <name evidence="1" type="ORF">PHATR_36648</name>
</gene>
<dbReference type="InParanoid" id="B5Y3A2"/>
<organism evidence="1 2">
    <name type="scientific">Phaeodactylum tricornutum (strain CCAP 1055/1)</name>
    <dbReference type="NCBI Taxonomy" id="556484"/>
    <lineage>
        <taxon>Eukaryota</taxon>
        <taxon>Sar</taxon>
        <taxon>Stramenopiles</taxon>
        <taxon>Ochrophyta</taxon>
        <taxon>Bacillariophyta</taxon>
        <taxon>Bacillariophyceae</taxon>
        <taxon>Bacillariophycidae</taxon>
        <taxon>Naviculales</taxon>
        <taxon>Phaeodactylaceae</taxon>
        <taxon>Phaeodactylum</taxon>
    </lineage>
</organism>
<dbReference type="HOGENOM" id="CLU_1067350_0_0_1"/>
<keyword evidence="2" id="KW-1185">Reference proteome</keyword>
<dbReference type="PaxDb" id="2850-Phatr36648"/>
<sequence length="261" mass="29488">MVPATRQMTTEAVFAHILDNIPLLSREHPICLSFQQQGYESAIDILSIFENELETLGYISPTAVNGVENDNKYWDNFYQSFVVTAVSHNIEKVLDPTYAPTEPSERALFEEQKKFVYSALEHRLQTDMGKNLVQEHSFDFDAQEVFRKVVKHYTESASAKISSATMLGYLTTAKYGSLWTGTAEGLILHWKNHLRIYHNTVPTAEQLPKQLCLSLLENAVHDVPELRQVKITATLDLAKGGNPIITDSSILTQCIVDTKRE</sequence>
<reference evidence="2" key="2">
    <citation type="submission" date="2008-08" db="EMBL/GenBank/DDBJ databases">
        <authorList>
            <consortium name="Diatom Consortium"/>
            <person name="Grigoriev I."/>
            <person name="Grimwood J."/>
            <person name="Kuo A."/>
            <person name="Otillar R.P."/>
            <person name="Salamov A."/>
            <person name="Detter J.C."/>
            <person name="Lindquist E."/>
            <person name="Shapiro H."/>
            <person name="Lucas S."/>
            <person name="Glavina del Rio T."/>
            <person name="Pitluck S."/>
            <person name="Rokhsar D."/>
            <person name="Bowler C."/>
        </authorList>
    </citation>
    <scope>GENOME REANNOTATION</scope>
    <source>
        <strain evidence="2">CCAP 1055/1</strain>
    </source>
</reference>
<proteinExistence type="predicted"/>
<reference evidence="1 2" key="1">
    <citation type="journal article" date="2008" name="Nature">
        <title>The Phaeodactylum genome reveals the evolutionary history of diatom genomes.</title>
        <authorList>
            <person name="Bowler C."/>
            <person name="Allen A.E."/>
            <person name="Badger J.H."/>
            <person name="Grimwood J."/>
            <person name="Jabbari K."/>
            <person name="Kuo A."/>
            <person name="Maheswari U."/>
            <person name="Martens C."/>
            <person name="Maumus F."/>
            <person name="Otillar R.P."/>
            <person name="Rayko E."/>
            <person name="Salamov A."/>
            <person name="Vandepoele K."/>
            <person name="Beszteri B."/>
            <person name="Gruber A."/>
            <person name="Heijde M."/>
            <person name="Katinka M."/>
            <person name="Mock T."/>
            <person name="Valentin K."/>
            <person name="Verret F."/>
            <person name="Berges J.A."/>
            <person name="Brownlee C."/>
            <person name="Cadoret J.P."/>
            <person name="Chiovitti A."/>
            <person name="Choi C.J."/>
            <person name="Coesel S."/>
            <person name="De Martino A."/>
            <person name="Detter J.C."/>
            <person name="Durkin C."/>
            <person name="Falciatore A."/>
            <person name="Fournet J."/>
            <person name="Haruta M."/>
            <person name="Huysman M.J."/>
            <person name="Jenkins B.D."/>
            <person name="Jiroutova K."/>
            <person name="Jorgensen R.E."/>
            <person name="Joubert Y."/>
            <person name="Kaplan A."/>
            <person name="Kroger N."/>
            <person name="Kroth P.G."/>
            <person name="La Roche J."/>
            <person name="Lindquist E."/>
            <person name="Lommer M."/>
            <person name="Martin-Jezequel V."/>
            <person name="Lopez P.J."/>
            <person name="Lucas S."/>
            <person name="Mangogna M."/>
            <person name="McGinnis K."/>
            <person name="Medlin L.K."/>
            <person name="Montsant A."/>
            <person name="Oudot-Le Secq M.P."/>
            <person name="Napoli C."/>
            <person name="Obornik M."/>
            <person name="Parker M.S."/>
            <person name="Petit J.L."/>
            <person name="Porcel B.M."/>
            <person name="Poulsen N."/>
            <person name="Robison M."/>
            <person name="Rychlewski L."/>
            <person name="Rynearson T.A."/>
            <person name="Schmutz J."/>
            <person name="Shapiro H."/>
            <person name="Siaut M."/>
            <person name="Stanley M."/>
            <person name="Sussman M.R."/>
            <person name="Taylor A.R."/>
            <person name="Vardi A."/>
            <person name="von Dassow P."/>
            <person name="Vyverman W."/>
            <person name="Willis A."/>
            <person name="Wyrwicz L.S."/>
            <person name="Rokhsar D.S."/>
            <person name="Weissenbach J."/>
            <person name="Armbrust E.V."/>
            <person name="Green B.R."/>
            <person name="Van de Peer Y."/>
            <person name="Grigoriev I.V."/>
        </authorList>
    </citation>
    <scope>NUCLEOTIDE SEQUENCE [LARGE SCALE GENOMIC DNA]</scope>
    <source>
        <strain evidence="1 2">CCAP 1055/1</strain>
    </source>
</reference>
<dbReference type="RefSeq" id="XP_002185811.1">
    <property type="nucleotide sequence ID" value="XM_002185775.1"/>
</dbReference>
<dbReference type="EMBL" id="CP001141">
    <property type="protein sequence ID" value="ACI65281.1"/>
    <property type="molecule type" value="Genomic_DNA"/>
</dbReference>